<feature type="compositionally biased region" description="Low complexity" evidence="5">
    <location>
        <begin position="27"/>
        <end position="42"/>
    </location>
</feature>
<dbReference type="FunFam" id="3.40.50.300:FF:000011">
    <property type="entry name" value="Putative ABC transporter ATP-binding component"/>
    <property type="match status" value="1"/>
</dbReference>
<dbReference type="InterPro" id="IPR003439">
    <property type="entry name" value="ABC_transporter-like_ATP-bd"/>
</dbReference>
<keyword evidence="4" id="KW-0067">ATP-binding</keyword>
<evidence type="ECO:0000256" key="2">
    <source>
        <dbReference type="ARBA" id="ARBA00022737"/>
    </source>
</evidence>
<dbReference type="SMART" id="SM00382">
    <property type="entry name" value="AAA"/>
    <property type="match status" value="2"/>
</dbReference>
<proteinExistence type="predicted"/>
<evidence type="ECO:0000256" key="1">
    <source>
        <dbReference type="ARBA" id="ARBA00004229"/>
    </source>
</evidence>
<dbReference type="GO" id="GO:0009507">
    <property type="term" value="C:chloroplast"/>
    <property type="evidence" value="ECO:0007669"/>
    <property type="project" value="UniProtKB-SubCell"/>
</dbReference>
<feature type="domain" description="ABC transporter" evidence="6">
    <location>
        <begin position="388"/>
        <end position="607"/>
    </location>
</feature>
<name>A0A7S4P1L2_GUITH</name>
<dbReference type="PANTHER" id="PTHR19211:SF14">
    <property type="entry name" value="ATP-BINDING CASSETTE SUB-FAMILY F MEMBER 1"/>
    <property type="match status" value="1"/>
</dbReference>
<accession>A0A7S4P1L2</accession>
<sequence>MPSDAKAKRAAKRAEKGKLKPGKVDDAASVASTETAASGAGVDATSKPSFFERTGKNAAQRSSMQMDICVQNITLYAGQVGGPGGGPELIDRGTLSLTYGTKYGMVGRNGVGKSTLLRAIACRFIEIPSFFHVVHVEQECSGDDRTALQTVLEADQEREWLLKMENLLVNDEIEEEQAGISLNDVYERLEELDSDAAESNAATILSGLGFDKEMMTRPTKEFSGGWRMRISLGQALFVRPDLLLLDEPTNHLDVFACTWLEQFLVQWDKTVVIVSHDRGFLNRVTTNTIFLHRKRLWYYGGSYDTFLKVRAERRAHSESIVKSQARRTADLKNFIARFGHGHKKMARQAQSRMKLLERIQGENVELDYDDPYLRLEFPAAQTLPPPCISVMNVSFGYEEGKLLYENLNFGIDCDSRVAIVGPNGAGKSTMLKLLEAEVIPVTGGISRHPKLRIAKFTQHHLEMFDMENDAVAHMRNLQAAVGEPDSVEEARKYLGRFGLSGDLATRPIKTLSGGQKSRLAFAELAWRQPHILLLDEPTNHLDIETIEALAMAVNKFEGGVVLVSHDERLIQLVADELWHVERREGDKPGSVTIFEGSFEEYRDMLQERFQSQNLLHVSMARKL</sequence>
<evidence type="ECO:0000256" key="3">
    <source>
        <dbReference type="ARBA" id="ARBA00022741"/>
    </source>
</evidence>
<dbReference type="Pfam" id="PF00005">
    <property type="entry name" value="ABC_tran"/>
    <property type="match status" value="2"/>
</dbReference>
<protein>
    <recommendedName>
        <fullName evidence="6">ABC transporter domain-containing protein</fullName>
    </recommendedName>
</protein>
<evidence type="ECO:0000256" key="4">
    <source>
        <dbReference type="ARBA" id="ARBA00022840"/>
    </source>
</evidence>
<dbReference type="Pfam" id="PF12848">
    <property type="entry name" value="ABC_tran_Xtn"/>
    <property type="match status" value="1"/>
</dbReference>
<feature type="region of interest" description="Disordered" evidence="5">
    <location>
        <begin position="1"/>
        <end position="49"/>
    </location>
</feature>
<gene>
    <name evidence="7" type="ORF">GTHE00462_LOCUS26886</name>
</gene>
<dbReference type="PANTHER" id="PTHR19211">
    <property type="entry name" value="ATP-BINDING TRANSPORT PROTEIN-RELATED"/>
    <property type="match status" value="1"/>
</dbReference>
<keyword evidence="3" id="KW-0547">Nucleotide-binding</keyword>
<dbReference type="InterPro" id="IPR027417">
    <property type="entry name" value="P-loop_NTPase"/>
</dbReference>
<dbReference type="Gene3D" id="3.40.50.300">
    <property type="entry name" value="P-loop containing nucleotide triphosphate hydrolases"/>
    <property type="match status" value="2"/>
</dbReference>
<dbReference type="CDD" id="cd03221">
    <property type="entry name" value="ABCF_EF-3"/>
    <property type="match status" value="2"/>
</dbReference>
<dbReference type="EMBL" id="HBKN01034571">
    <property type="protein sequence ID" value="CAE2320412.1"/>
    <property type="molecule type" value="Transcribed_RNA"/>
</dbReference>
<dbReference type="InterPro" id="IPR017871">
    <property type="entry name" value="ABC_transporter-like_CS"/>
</dbReference>
<comment type="subcellular location">
    <subcellularLocation>
        <location evidence="1">Plastid</location>
        <location evidence="1">Chloroplast</location>
    </subcellularLocation>
</comment>
<dbReference type="InterPro" id="IPR032781">
    <property type="entry name" value="ABC_tran_Xtn"/>
</dbReference>
<organism evidence="7">
    <name type="scientific">Guillardia theta</name>
    <name type="common">Cryptophyte</name>
    <name type="synonym">Cryptomonas phi</name>
    <dbReference type="NCBI Taxonomy" id="55529"/>
    <lineage>
        <taxon>Eukaryota</taxon>
        <taxon>Cryptophyceae</taxon>
        <taxon>Pyrenomonadales</taxon>
        <taxon>Geminigeraceae</taxon>
        <taxon>Guillardia</taxon>
    </lineage>
</organism>
<reference evidence="7" key="1">
    <citation type="submission" date="2021-01" db="EMBL/GenBank/DDBJ databases">
        <authorList>
            <person name="Corre E."/>
            <person name="Pelletier E."/>
            <person name="Niang G."/>
            <person name="Scheremetjew M."/>
            <person name="Finn R."/>
            <person name="Kale V."/>
            <person name="Holt S."/>
            <person name="Cochrane G."/>
            <person name="Meng A."/>
            <person name="Brown T."/>
            <person name="Cohen L."/>
        </authorList>
    </citation>
    <scope>NUCLEOTIDE SEQUENCE</scope>
    <source>
        <strain evidence="7">CCMP 2712</strain>
    </source>
</reference>
<keyword evidence="2" id="KW-0677">Repeat</keyword>
<dbReference type="GO" id="GO:0016887">
    <property type="term" value="F:ATP hydrolysis activity"/>
    <property type="evidence" value="ECO:0007669"/>
    <property type="project" value="InterPro"/>
</dbReference>
<dbReference type="PROSITE" id="PS50893">
    <property type="entry name" value="ABC_TRANSPORTER_2"/>
    <property type="match status" value="2"/>
</dbReference>
<dbReference type="GO" id="GO:0005524">
    <property type="term" value="F:ATP binding"/>
    <property type="evidence" value="ECO:0007669"/>
    <property type="project" value="UniProtKB-KW"/>
</dbReference>
<evidence type="ECO:0000313" key="7">
    <source>
        <dbReference type="EMBL" id="CAE2320412.1"/>
    </source>
</evidence>
<dbReference type="AlphaFoldDB" id="A0A7S4P1L2"/>
<dbReference type="SUPFAM" id="SSF52540">
    <property type="entry name" value="P-loop containing nucleoside triphosphate hydrolases"/>
    <property type="match status" value="2"/>
</dbReference>
<feature type="compositionally biased region" description="Basic and acidic residues" evidence="5">
    <location>
        <begin position="12"/>
        <end position="26"/>
    </location>
</feature>
<evidence type="ECO:0000256" key="5">
    <source>
        <dbReference type="SAM" id="MobiDB-lite"/>
    </source>
</evidence>
<dbReference type="InterPro" id="IPR003593">
    <property type="entry name" value="AAA+_ATPase"/>
</dbReference>
<dbReference type="FunFam" id="3.40.50.300:FF:000104">
    <property type="entry name" value="ATP-binding cassette sub-family F member 3"/>
    <property type="match status" value="1"/>
</dbReference>
<dbReference type="PROSITE" id="PS00211">
    <property type="entry name" value="ABC_TRANSPORTER_1"/>
    <property type="match status" value="2"/>
</dbReference>
<evidence type="ECO:0000259" key="6">
    <source>
        <dbReference type="PROSITE" id="PS50893"/>
    </source>
</evidence>
<dbReference type="InterPro" id="IPR050611">
    <property type="entry name" value="ABCF"/>
</dbReference>
<feature type="domain" description="ABC transporter" evidence="6">
    <location>
        <begin position="68"/>
        <end position="318"/>
    </location>
</feature>